<dbReference type="Pfam" id="PF13180">
    <property type="entry name" value="PDZ_2"/>
    <property type="match status" value="1"/>
</dbReference>
<keyword evidence="2" id="KW-0378">Hydrolase</keyword>
<evidence type="ECO:0000259" key="3">
    <source>
        <dbReference type="PROSITE" id="PS50106"/>
    </source>
</evidence>
<dbReference type="GO" id="GO:0006508">
    <property type="term" value="P:proteolysis"/>
    <property type="evidence" value="ECO:0007669"/>
    <property type="project" value="UniProtKB-KW"/>
</dbReference>
<dbReference type="InterPro" id="IPR036034">
    <property type="entry name" value="PDZ_sf"/>
</dbReference>
<dbReference type="GO" id="GO:0004252">
    <property type="term" value="F:serine-type endopeptidase activity"/>
    <property type="evidence" value="ECO:0007669"/>
    <property type="project" value="InterPro"/>
</dbReference>
<dbReference type="SMART" id="SM00228">
    <property type="entry name" value="PDZ"/>
    <property type="match status" value="1"/>
</dbReference>
<proteinExistence type="predicted"/>
<comment type="caution">
    <text evidence="4">The sequence shown here is derived from an EMBL/GenBank/DDBJ whole genome shotgun (WGS) entry which is preliminary data.</text>
</comment>
<evidence type="ECO:0000313" key="5">
    <source>
        <dbReference type="Proteomes" id="UP000177486"/>
    </source>
</evidence>
<reference evidence="4 5" key="1">
    <citation type="journal article" date="2016" name="Nat. Commun.">
        <title>Thousands of microbial genomes shed light on interconnected biogeochemical processes in an aquifer system.</title>
        <authorList>
            <person name="Anantharaman K."/>
            <person name="Brown C.T."/>
            <person name="Hug L.A."/>
            <person name="Sharon I."/>
            <person name="Castelle C.J."/>
            <person name="Probst A.J."/>
            <person name="Thomas B.C."/>
            <person name="Singh A."/>
            <person name="Wilkins M.J."/>
            <person name="Karaoz U."/>
            <person name="Brodie E.L."/>
            <person name="Williams K.H."/>
            <person name="Hubbard S.S."/>
            <person name="Banfield J.F."/>
        </authorList>
    </citation>
    <scope>NUCLEOTIDE SEQUENCE [LARGE SCALE GENOMIC DNA]</scope>
</reference>
<dbReference type="PROSITE" id="PS50106">
    <property type="entry name" value="PDZ"/>
    <property type="match status" value="1"/>
</dbReference>
<organism evidence="4 5">
    <name type="scientific">Candidatus Niyogibacteria bacterium RIFCSPLOWO2_01_FULL_45_48</name>
    <dbReference type="NCBI Taxonomy" id="1801724"/>
    <lineage>
        <taxon>Bacteria</taxon>
        <taxon>Candidatus Niyogiibacteriota</taxon>
    </lineage>
</organism>
<evidence type="ECO:0000313" key="4">
    <source>
        <dbReference type="EMBL" id="OGZ29774.1"/>
    </source>
</evidence>
<dbReference type="InterPro" id="IPR009003">
    <property type="entry name" value="Peptidase_S1_PA"/>
</dbReference>
<dbReference type="EMBL" id="MHMQ01000032">
    <property type="protein sequence ID" value="OGZ29774.1"/>
    <property type="molecule type" value="Genomic_DNA"/>
</dbReference>
<protein>
    <recommendedName>
        <fullName evidence="3">PDZ domain-containing protein</fullName>
    </recommendedName>
</protein>
<dbReference type="InterPro" id="IPR051201">
    <property type="entry name" value="Chloro_Bact_Ser_Proteases"/>
</dbReference>
<dbReference type="PANTHER" id="PTHR43343:SF3">
    <property type="entry name" value="PROTEASE DO-LIKE 8, CHLOROPLASTIC"/>
    <property type="match status" value="1"/>
</dbReference>
<sequence length="420" mass="44610">MENLTKTQLILLVLLVSFMTSLVTGIVSVALVNQAPAPVTQTINRVIEKVTTGKIEEPGGGGALIITSEDLITKLVADTLPAVVSVIASKDVPVIEQYFINPFENDDLFRQFLGDSLPQILIPQYRQKGTEKKQVSAGTGFFVSEDGYLITNRHVVEDNTAEYTVLMNDGRKMKAEVLARDQAQDIAVLKVEGSGFNFIPLGDSEKLRAGQTVVAIGNALGEFQNTVSVGVIAGLSRTIVASGAASGPEILQEVIQTDAAINPGNSGGPLLDLAGRAIGINTAVAADAQSIGFALPINFIKKAVSDVREFGKISYAYLGVRYVTITPQVKEDRKLPVDYGALLAAAEGQAAVINGSPAQKAGLREGDVVLEFGGTKADKENSLAKLISQKKVGEKVSLKVLRDGKEIIIEVELAERPTNL</sequence>
<feature type="domain" description="PDZ" evidence="3">
    <location>
        <begin position="322"/>
        <end position="404"/>
    </location>
</feature>
<keyword evidence="1" id="KW-0645">Protease</keyword>
<accession>A0A1G2EVD7</accession>
<name>A0A1G2EVD7_9BACT</name>
<dbReference type="Gene3D" id="2.40.10.120">
    <property type="match status" value="1"/>
</dbReference>
<evidence type="ECO:0000256" key="1">
    <source>
        <dbReference type="ARBA" id="ARBA00022670"/>
    </source>
</evidence>
<dbReference type="SUPFAM" id="SSF50494">
    <property type="entry name" value="Trypsin-like serine proteases"/>
    <property type="match status" value="1"/>
</dbReference>
<dbReference type="PRINTS" id="PR00834">
    <property type="entry name" value="PROTEASES2C"/>
</dbReference>
<evidence type="ECO:0000256" key="2">
    <source>
        <dbReference type="ARBA" id="ARBA00022801"/>
    </source>
</evidence>
<dbReference type="PANTHER" id="PTHR43343">
    <property type="entry name" value="PEPTIDASE S12"/>
    <property type="match status" value="1"/>
</dbReference>
<gene>
    <name evidence="4" type="ORF">A2931_00545</name>
</gene>
<dbReference type="SUPFAM" id="SSF50156">
    <property type="entry name" value="PDZ domain-like"/>
    <property type="match status" value="1"/>
</dbReference>
<dbReference type="Proteomes" id="UP000177486">
    <property type="component" value="Unassembled WGS sequence"/>
</dbReference>
<dbReference type="Gene3D" id="2.30.42.10">
    <property type="match status" value="1"/>
</dbReference>
<dbReference type="InterPro" id="IPR001940">
    <property type="entry name" value="Peptidase_S1C"/>
</dbReference>
<dbReference type="AlphaFoldDB" id="A0A1G2EVD7"/>
<dbReference type="InterPro" id="IPR001478">
    <property type="entry name" value="PDZ"/>
</dbReference>
<dbReference type="Pfam" id="PF13365">
    <property type="entry name" value="Trypsin_2"/>
    <property type="match status" value="1"/>
</dbReference>